<keyword evidence="2" id="KW-1185">Reference proteome</keyword>
<evidence type="ECO:0000313" key="2">
    <source>
        <dbReference type="Proteomes" id="UP001157502"/>
    </source>
</evidence>
<comment type="caution">
    <text evidence="1">The sequence shown here is derived from an EMBL/GenBank/DDBJ whole genome shotgun (WGS) entry which is preliminary data.</text>
</comment>
<sequence>MSRPGTSTVILKLRGGLSLNRLNGSCRASVWGSQLSLIFSTVEGVAGPANQRRHSTAGPGTRKRVSIWLEVKRRSSNHMAPRIEARRSLNYPGRPLASTARTSDGRSRVFRNRSNSSAQSPRYRPRRFVSGNKVNGVRLACGRVPFLQAESM</sequence>
<proteinExistence type="predicted"/>
<organism evidence="1 2">
    <name type="scientific">Dallia pectoralis</name>
    <name type="common">Alaska blackfish</name>
    <dbReference type="NCBI Taxonomy" id="75939"/>
    <lineage>
        <taxon>Eukaryota</taxon>
        <taxon>Metazoa</taxon>
        <taxon>Chordata</taxon>
        <taxon>Craniata</taxon>
        <taxon>Vertebrata</taxon>
        <taxon>Euteleostomi</taxon>
        <taxon>Actinopterygii</taxon>
        <taxon>Neopterygii</taxon>
        <taxon>Teleostei</taxon>
        <taxon>Protacanthopterygii</taxon>
        <taxon>Esociformes</taxon>
        <taxon>Umbridae</taxon>
        <taxon>Dallia</taxon>
    </lineage>
</organism>
<reference evidence="1" key="1">
    <citation type="submission" date="2021-05" db="EMBL/GenBank/DDBJ databases">
        <authorList>
            <person name="Pan Q."/>
            <person name="Jouanno E."/>
            <person name="Zahm M."/>
            <person name="Klopp C."/>
            <person name="Cabau C."/>
            <person name="Louis A."/>
            <person name="Berthelot C."/>
            <person name="Parey E."/>
            <person name="Roest Crollius H."/>
            <person name="Montfort J."/>
            <person name="Robinson-Rechavi M."/>
            <person name="Bouchez O."/>
            <person name="Lampietro C."/>
            <person name="Lopez Roques C."/>
            <person name="Donnadieu C."/>
            <person name="Postlethwait J."/>
            <person name="Bobe J."/>
            <person name="Dillon D."/>
            <person name="Chandos A."/>
            <person name="von Hippel F."/>
            <person name="Guiguen Y."/>
        </authorList>
    </citation>
    <scope>NUCLEOTIDE SEQUENCE</scope>
    <source>
        <strain evidence="1">YG-Jan2019</strain>
    </source>
</reference>
<name>A0ACC2FCQ0_DALPE</name>
<dbReference type="Proteomes" id="UP001157502">
    <property type="component" value="Chromosome 30"/>
</dbReference>
<dbReference type="EMBL" id="CM055757">
    <property type="protein sequence ID" value="KAJ7989181.1"/>
    <property type="molecule type" value="Genomic_DNA"/>
</dbReference>
<protein>
    <submittedName>
        <fullName evidence="1">Uncharacterized protein</fullName>
    </submittedName>
</protein>
<gene>
    <name evidence="1" type="ORF">DPEC_G00316850</name>
</gene>
<evidence type="ECO:0000313" key="1">
    <source>
        <dbReference type="EMBL" id="KAJ7989181.1"/>
    </source>
</evidence>
<accession>A0ACC2FCQ0</accession>